<dbReference type="Pfam" id="PF03205">
    <property type="entry name" value="MobB"/>
    <property type="match status" value="1"/>
</dbReference>
<gene>
    <name evidence="2" type="primary">mobB</name>
    <name evidence="2" type="ORF">FHQ18_03020</name>
</gene>
<dbReference type="SUPFAM" id="SSF52540">
    <property type="entry name" value="P-loop containing nucleoside triphosphate hydrolases"/>
    <property type="match status" value="1"/>
</dbReference>
<protein>
    <submittedName>
        <fullName evidence="2">Molybdopterin-guanine dinucleotide biosynthesis protein B</fullName>
    </submittedName>
</protein>
<reference evidence="2 3" key="1">
    <citation type="submission" date="2019-06" db="EMBL/GenBank/DDBJ databases">
        <title>Genomic insights into carbon and energy metabolism of Deferribacter autotrophicus revealed new metabolic traits in the phylum Deferribacteres.</title>
        <authorList>
            <person name="Slobodkin A.I."/>
            <person name="Slobodkina G.B."/>
            <person name="Allioux M."/>
            <person name="Alain K."/>
            <person name="Jebbar M."/>
            <person name="Shadrin V."/>
            <person name="Kublanov I.V."/>
            <person name="Toshchakov S.V."/>
            <person name="Bonch-Osmolovskaya E.A."/>
        </authorList>
    </citation>
    <scope>NUCLEOTIDE SEQUENCE [LARGE SCALE GENOMIC DNA]</scope>
    <source>
        <strain evidence="2 3">SL50</strain>
    </source>
</reference>
<dbReference type="Proteomes" id="UP000322876">
    <property type="component" value="Unassembled WGS sequence"/>
</dbReference>
<dbReference type="OrthoDB" id="9786803at2"/>
<feature type="domain" description="Molybdopterin-guanine dinucleotide biosynthesis protein B (MobB)" evidence="1">
    <location>
        <begin position="9"/>
        <end position="138"/>
    </location>
</feature>
<accession>A0A5A8F466</accession>
<dbReference type="EMBL" id="VFJB01000003">
    <property type="protein sequence ID" value="KAA0258934.1"/>
    <property type="molecule type" value="Genomic_DNA"/>
</dbReference>
<dbReference type="GO" id="GO:0005525">
    <property type="term" value="F:GTP binding"/>
    <property type="evidence" value="ECO:0007669"/>
    <property type="project" value="InterPro"/>
</dbReference>
<organism evidence="2 3">
    <name type="scientific">Deferribacter autotrophicus</name>
    <dbReference type="NCBI Taxonomy" id="500465"/>
    <lineage>
        <taxon>Bacteria</taxon>
        <taxon>Pseudomonadati</taxon>
        <taxon>Deferribacterota</taxon>
        <taxon>Deferribacteres</taxon>
        <taxon>Deferribacterales</taxon>
        <taxon>Deferribacteraceae</taxon>
        <taxon>Deferribacter</taxon>
    </lineage>
</organism>
<dbReference type="PANTHER" id="PTHR40072:SF1">
    <property type="entry name" value="MOLYBDOPTERIN-GUANINE DINUCLEOTIDE BIOSYNTHESIS ADAPTER PROTEIN"/>
    <property type="match status" value="1"/>
</dbReference>
<dbReference type="GO" id="GO:0006777">
    <property type="term" value="P:Mo-molybdopterin cofactor biosynthetic process"/>
    <property type="evidence" value="ECO:0007669"/>
    <property type="project" value="InterPro"/>
</dbReference>
<dbReference type="AlphaFoldDB" id="A0A5A8F466"/>
<dbReference type="RefSeq" id="WP_149265694.1">
    <property type="nucleotide sequence ID" value="NZ_VFJB01000003.1"/>
</dbReference>
<dbReference type="CDD" id="cd03116">
    <property type="entry name" value="MobB"/>
    <property type="match status" value="1"/>
</dbReference>
<evidence type="ECO:0000313" key="3">
    <source>
        <dbReference type="Proteomes" id="UP000322876"/>
    </source>
</evidence>
<proteinExistence type="predicted"/>
<dbReference type="InterPro" id="IPR027417">
    <property type="entry name" value="P-loop_NTPase"/>
</dbReference>
<dbReference type="InterPro" id="IPR052539">
    <property type="entry name" value="MGD_biosynthesis_adapter"/>
</dbReference>
<dbReference type="InterPro" id="IPR004435">
    <property type="entry name" value="MobB_dom"/>
</dbReference>
<dbReference type="Gene3D" id="3.40.50.300">
    <property type="entry name" value="P-loop containing nucleotide triphosphate hydrolases"/>
    <property type="match status" value="1"/>
</dbReference>
<sequence>MKNKFPPLFTFVGSSGSGKTTFLENLIPVFTKKGFKVGAIKHDAHKFEIDKPGKDSYRLKSAGSRQVIISSKEKIALVKSVNRDMSVYELILKYFSDVDIILTEGYKKSNIPKFEIYRIEHGKEPLCFGDNHLVGIVTNSEVSIDKPIFGLSDYEKVADYIISIANFENVDVKVDCEDELVKRFLEEKISMVKFFKTVKNVKVKVEFD</sequence>
<evidence type="ECO:0000259" key="1">
    <source>
        <dbReference type="Pfam" id="PF03205"/>
    </source>
</evidence>
<dbReference type="PANTHER" id="PTHR40072">
    <property type="entry name" value="MOLYBDOPTERIN-GUANINE DINUCLEOTIDE BIOSYNTHESIS ADAPTER PROTEIN-RELATED"/>
    <property type="match status" value="1"/>
</dbReference>
<comment type="caution">
    <text evidence="2">The sequence shown here is derived from an EMBL/GenBank/DDBJ whole genome shotgun (WGS) entry which is preliminary data.</text>
</comment>
<dbReference type="NCBIfam" id="TIGR00176">
    <property type="entry name" value="mobB"/>
    <property type="match status" value="1"/>
</dbReference>
<name>A0A5A8F466_9BACT</name>
<keyword evidence="3" id="KW-1185">Reference proteome</keyword>
<evidence type="ECO:0000313" key="2">
    <source>
        <dbReference type="EMBL" id="KAA0258934.1"/>
    </source>
</evidence>